<gene>
    <name evidence="2" type="ORF">SAMN05216354_0404</name>
</gene>
<dbReference type="Proteomes" id="UP000236735">
    <property type="component" value="Unassembled WGS sequence"/>
</dbReference>
<dbReference type="InterPro" id="IPR011528">
    <property type="entry name" value="NERD"/>
</dbReference>
<dbReference type="GO" id="GO:0032259">
    <property type="term" value="P:methylation"/>
    <property type="evidence" value="ECO:0007669"/>
    <property type="project" value="UniProtKB-KW"/>
</dbReference>
<dbReference type="SUPFAM" id="SSF53335">
    <property type="entry name" value="S-adenosyl-L-methionine-dependent methyltransferases"/>
    <property type="match status" value="1"/>
</dbReference>
<dbReference type="EMBL" id="FNUV01000001">
    <property type="protein sequence ID" value="SEF43212.1"/>
    <property type="molecule type" value="Genomic_DNA"/>
</dbReference>
<evidence type="ECO:0000259" key="1">
    <source>
        <dbReference type="PROSITE" id="PS50965"/>
    </source>
</evidence>
<dbReference type="Pfam" id="PF08378">
    <property type="entry name" value="NERD"/>
    <property type="match status" value="1"/>
</dbReference>
<dbReference type="PROSITE" id="PS50965">
    <property type="entry name" value="NERD"/>
    <property type="match status" value="1"/>
</dbReference>
<evidence type="ECO:0000313" key="2">
    <source>
        <dbReference type="EMBL" id="SEF43212.1"/>
    </source>
</evidence>
<feature type="domain" description="NERD" evidence="1">
    <location>
        <begin position="12"/>
        <end position="137"/>
    </location>
</feature>
<sequence length="703" mass="79867">MGGLLAFRVGNFDNTAEREQFRFLCEKLKAHYENSNDFCVFAGNYNIGCELDALFIKKDAIIAIEFKNYGGTIVATENGEWKCDGQIIKGGSRKTVLQQARINHSIVKKELKALGVNSKNIKDVPTLVIFNQPIKLENLLCATTKSWLHITDNEHFIEKLDDITCPHTDLDPLGIVNLAELLNLNSFYLAEFSNANYDKPTTSPEQLSVFEDIKIYEGHSHNSIKQTEISQDDKQEHIDLQEGDVVNEQEIQTEESAALKGFVKQILSSVLKLSDAVVTVWEGISLQSKLAKYGITIHNKYLVKVESTGIGTHCSKLSKFINHEVKAINPDVICWQDGDTIDELQKNTERSKIVYDKMDHSATDNGSVKFHKSKTIIPHWLDLALFNNLGAIYSPEYKKFEYNLDTDSEDIKVYLGTYFPRSYAESFCIFDDLFKSRQYLEVLKQQPEINILDFGCGTGGELIGLVVALSKHLTDYKTTNIIAIDGNRKALTTLKELVELSSSNVRHNISLSCVERTIQNKNDLQISNVPECHFILNSKMACELISRRIIEGNCYYKIVESLSKLLAEDGLIYMLDVTTKDEHSNLFYPQLMTQGLNRFVSCHKDYATLLPLACNNWRDCREACFMQQTFNVSHSRKSGDESRVCYRIICKKDTKDIFIPDNTLLKGYSHIIHPQKYKQNEESSLCPKSYEGTKVIDSYNIIT</sequence>
<protein>
    <submittedName>
        <fullName evidence="2">Methylase of polypeptide chain release factors</fullName>
    </submittedName>
</protein>
<dbReference type="RefSeq" id="WP_103915000.1">
    <property type="nucleotide sequence ID" value="NZ_FNUV01000001.1"/>
</dbReference>
<accession>A0A1H5RXZ4</accession>
<keyword evidence="2" id="KW-0489">Methyltransferase</keyword>
<dbReference type="InterPro" id="IPR029063">
    <property type="entry name" value="SAM-dependent_MTases_sf"/>
</dbReference>
<dbReference type="Gene3D" id="3.40.50.150">
    <property type="entry name" value="Vaccinia Virus protein VP39"/>
    <property type="match status" value="1"/>
</dbReference>
<name>A0A1H5RXZ4_XYLRU</name>
<dbReference type="AlphaFoldDB" id="A0A1H5RXZ4"/>
<keyword evidence="2" id="KW-0808">Transferase</keyword>
<proteinExistence type="predicted"/>
<evidence type="ECO:0000313" key="3">
    <source>
        <dbReference type="Proteomes" id="UP000236735"/>
    </source>
</evidence>
<reference evidence="2 3" key="1">
    <citation type="submission" date="2016-10" db="EMBL/GenBank/DDBJ databases">
        <authorList>
            <person name="de Groot N.N."/>
        </authorList>
    </citation>
    <scope>NUCLEOTIDE SEQUENCE [LARGE SCALE GENOMIC DNA]</scope>
    <source>
        <strain evidence="2 3">AR32</strain>
    </source>
</reference>
<organism evidence="2 3">
    <name type="scientific">Xylanibacter ruminicola</name>
    <name type="common">Prevotella ruminicola</name>
    <dbReference type="NCBI Taxonomy" id="839"/>
    <lineage>
        <taxon>Bacteria</taxon>
        <taxon>Pseudomonadati</taxon>
        <taxon>Bacteroidota</taxon>
        <taxon>Bacteroidia</taxon>
        <taxon>Bacteroidales</taxon>
        <taxon>Prevotellaceae</taxon>
        <taxon>Xylanibacter</taxon>
    </lineage>
</organism>
<dbReference type="GO" id="GO:0008168">
    <property type="term" value="F:methyltransferase activity"/>
    <property type="evidence" value="ECO:0007669"/>
    <property type="project" value="UniProtKB-KW"/>
</dbReference>